<evidence type="ECO:0000313" key="10">
    <source>
        <dbReference type="EMBL" id="QCD96013.1"/>
    </source>
</evidence>
<evidence type="ECO:0000313" key="11">
    <source>
        <dbReference type="Proteomes" id="UP000501690"/>
    </source>
</evidence>
<reference evidence="10 11" key="1">
    <citation type="submission" date="2019-04" db="EMBL/GenBank/DDBJ databases">
        <title>An improved genome assembly and genetic linkage map for asparagus bean, Vigna unguiculata ssp. sesquipedialis.</title>
        <authorList>
            <person name="Xia Q."/>
            <person name="Zhang R."/>
            <person name="Dong Y."/>
        </authorList>
    </citation>
    <scope>NUCLEOTIDE SEQUENCE [LARGE SCALE GENOMIC DNA]</scope>
    <source>
        <tissue evidence="10">Leaf</tissue>
    </source>
</reference>
<proteinExistence type="predicted"/>
<dbReference type="Pfam" id="PF00249">
    <property type="entry name" value="Myb_DNA-binding"/>
    <property type="match status" value="2"/>
</dbReference>
<evidence type="ECO:0000256" key="5">
    <source>
        <dbReference type="ARBA" id="ARBA00023163"/>
    </source>
</evidence>
<evidence type="ECO:0000259" key="8">
    <source>
        <dbReference type="PROSITE" id="PS50090"/>
    </source>
</evidence>
<evidence type="ECO:0000256" key="4">
    <source>
        <dbReference type="ARBA" id="ARBA00023125"/>
    </source>
</evidence>
<name>A0A4D6M5I2_VIGUN</name>
<keyword evidence="2" id="KW-0677">Repeat</keyword>
<comment type="subcellular location">
    <subcellularLocation>
        <location evidence="1">Nucleus</location>
    </subcellularLocation>
</comment>
<dbReference type="Gene3D" id="1.10.10.60">
    <property type="entry name" value="Homeodomain-like"/>
    <property type="match status" value="2"/>
</dbReference>
<dbReference type="InterPro" id="IPR009057">
    <property type="entry name" value="Homeodomain-like_sf"/>
</dbReference>
<dbReference type="CDD" id="cd00167">
    <property type="entry name" value="SANT"/>
    <property type="match status" value="2"/>
</dbReference>
<dbReference type="PANTHER" id="PTHR10641">
    <property type="entry name" value="MYB FAMILY TRANSCRIPTION FACTOR"/>
    <property type="match status" value="1"/>
</dbReference>
<evidence type="ECO:0000259" key="9">
    <source>
        <dbReference type="PROSITE" id="PS51294"/>
    </source>
</evidence>
<accession>A0A4D6M5I2</accession>
<dbReference type="InterPro" id="IPR015495">
    <property type="entry name" value="Myb_TF_plants"/>
</dbReference>
<dbReference type="PANTHER" id="PTHR10641:SF1103">
    <property type="entry name" value="TRANSCRIPTION FACTOR MYB72"/>
    <property type="match status" value="1"/>
</dbReference>
<dbReference type="GO" id="GO:0003677">
    <property type="term" value="F:DNA binding"/>
    <property type="evidence" value="ECO:0007669"/>
    <property type="project" value="UniProtKB-KW"/>
</dbReference>
<keyword evidence="6" id="KW-0539">Nucleus</keyword>
<keyword evidence="11" id="KW-1185">Reference proteome</keyword>
<feature type="region of interest" description="Disordered" evidence="7">
    <location>
        <begin position="117"/>
        <end position="163"/>
    </location>
</feature>
<dbReference type="EMBL" id="CP039350">
    <property type="protein sequence ID" value="QCD96013.1"/>
    <property type="molecule type" value="Genomic_DNA"/>
</dbReference>
<feature type="domain" description="HTH myb-type" evidence="9">
    <location>
        <begin position="11"/>
        <end position="63"/>
    </location>
</feature>
<keyword evidence="5" id="KW-0804">Transcription</keyword>
<dbReference type="AlphaFoldDB" id="A0A4D6M5I2"/>
<protein>
    <submittedName>
        <fullName evidence="10">Myb proto-oncogene protein</fullName>
    </submittedName>
</protein>
<feature type="domain" description="Myb-like" evidence="8">
    <location>
        <begin position="64"/>
        <end position="114"/>
    </location>
</feature>
<dbReference type="PROSITE" id="PS51294">
    <property type="entry name" value="HTH_MYB"/>
    <property type="match status" value="2"/>
</dbReference>
<sequence>MGKGRAPCCDKTQVKRGPWSPAEDLKLIAFIQKYGHENWRALPKQAGLLRCGKSCRLRWINYLRPDVKRGHFTPEEEETIIRLHKAMGNKWSKIASRLPGRTDNEIKNVWNTHLKKRLAPKKTSESSTEESKPESTITSTSSSSSQSFFSIETPNSAKSTTPYNKAFCDQSEQLSMEDKIEQDSEKAVSSELIGMTEDPKESSASFSCESNIVNSIQNVAHKPEEKLESPISVSIYSVETDIVNSDQKVTHKPEQQLASPLSYLGAYDVDHILEEVDKPDHLIEIPWEPDYEFWKLLDDDSPGSFQSNEVQLGEFSANQNIILGEEGEARKWTHDFENEFGVVGEIKESNKDHNFLPKNYAVEPEMDHTQAFDFDGMTQAESELDFGSIQLWPSSPQNTSLYFNTDQ</sequence>
<feature type="domain" description="HTH myb-type" evidence="9">
    <location>
        <begin position="64"/>
        <end position="118"/>
    </location>
</feature>
<evidence type="ECO:0000256" key="1">
    <source>
        <dbReference type="ARBA" id="ARBA00004123"/>
    </source>
</evidence>
<dbReference type="Proteomes" id="UP000501690">
    <property type="component" value="Linkage Group LG6"/>
</dbReference>
<gene>
    <name evidence="10" type="ORF">DEO72_LG6g715</name>
</gene>
<dbReference type="SMART" id="SM00717">
    <property type="entry name" value="SANT"/>
    <property type="match status" value="2"/>
</dbReference>
<keyword evidence="3" id="KW-0805">Transcription regulation</keyword>
<evidence type="ECO:0000256" key="3">
    <source>
        <dbReference type="ARBA" id="ARBA00023015"/>
    </source>
</evidence>
<organism evidence="10 11">
    <name type="scientific">Vigna unguiculata</name>
    <name type="common">Cowpea</name>
    <dbReference type="NCBI Taxonomy" id="3917"/>
    <lineage>
        <taxon>Eukaryota</taxon>
        <taxon>Viridiplantae</taxon>
        <taxon>Streptophyta</taxon>
        <taxon>Embryophyta</taxon>
        <taxon>Tracheophyta</taxon>
        <taxon>Spermatophyta</taxon>
        <taxon>Magnoliopsida</taxon>
        <taxon>eudicotyledons</taxon>
        <taxon>Gunneridae</taxon>
        <taxon>Pentapetalae</taxon>
        <taxon>rosids</taxon>
        <taxon>fabids</taxon>
        <taxon>Fabales</taxon>
        <taxon>Fabaceae</taxon>
        <taxon>Papilionoideae</taxon>
        <taxon>50 kb inversion clade</taxon>
        <taxon>NPAAA clade</taxon>
        <taxon>indigoferoid/millettioid clade</taxon>
        <taxon>Phaseoleae</taxon>
        <taxon>Vigna</taxon>
    </lineage>
</organism>
<evidence type="ECO:0000256" key="7">
    <source>
        <dbReference type="SAM" id="MobiDB-lite"/>
    </source>
</evidence>
<dbReference type="InterPro" id="IPR017930">
    <property type="entry name" value="Myb_dom"/>
</dbReference>
<dbReference type="FunFam" id="1.10.10.60:FF:000015">
    <property type="entry name" value="Transcription factor RAX3"/>
    <property type="match status" value="1"/>
</dbReference>
<feature type="domain" description="Myb-like" evidence="8">
    <location>
        <begin position="11"/>
        <end position="63"/>
    </location>
</feature>
<dbReference type="GO" id="GO:0005634">
    <property type="term" value="C:nucleus"/>
    <property type="evidence" value="ECO:0007669"/>
    <property type="project" value="UniProtKB-SubCell"/>
</dbReference>
<dbReference type="PROSITE" id="PS50090">
    <property type="entry name" value="MYB_LIKE"/>
    <property type="match status" value="2"/>
</dbReference>
<dbReference type="SUPFAM" id="SSF46689">
    <property type="entry name" value="Homeodomain-like"/>
    <property type="match status" value="1"/>
</dbReference>
<feature type="compositionally biased region" description="Low complexity" evidence="7">
    <location>
        <begin position="134"/>
        <end position="154"/>
    </location>
</feature>
<keyword evidence="4" id="KW-0238">DNA-binding</keyword>
<dbReference type="InterPro" id="IPR001005">
    <property type="entry name" value="SANT/Myb"/>
</dbReference>
<evidence type="ECO:0000256" key="2">
    <source>
        <dbReference type="ARBA" id="ARBA00022737"/>
    </source>
</evidence>
<evidence type="ECO:0000256" key="6">
    <source>
        <dbReference type="ARBA" id="ARBA00023242"/>
    </source>
</evidence>